<dbReference type="AlphaFoldDB" id="A0A2U8DVK9"/>
<evidence type="ECO:0000313" key="2">
    <source>
        <dbReference type="EMBL" id="AWI06708.1"/>
    </source>
</evidence>
<accession>A0A2U8DVK9</accession>
<dbReference type="RefSeq" id="WP_032075285.1">
    <property type="nucleotide sequence ID" value="NZ_CP020953.1"/>
</dbReference>
<organism evidence="2 3">
    <name type="scientific">Clostridium drakei</name>
    <dbReference type="NCBI Taxonomy" id="332101"/>
    <lineage>
        <taxon>Bacteria</taxon>
        <taxon>Bacillati</taxon>
        <taxon>Bacillota</taxon>
        <taxon>Clostridia</taxon>
        <taxon>Eubacteriales</taxon>
        <taxon>Clostridiaceae</taxon>
        <taxon>Clostridium</taxon>
    </lineage>
</organism>
<dbReference type="PANTHER" id="PTHR30461">
    <property type="entry name" value="DNA-INVERTASE FROM LAMBDOID PROPHAGE"/>
    <property type="match status" value="1"/>
</dbReference>
<dbReference type="InterPro" id="IPR050639">
    <property type="entry name" value="SSR_resolvase"/>
</dbReference>
<dbReference type="PANTHER" id="PTHR30461:SF23">
    <property type="entry name" value="DNA RECOMBINASE-RELATED"/>
    <property type="match status" value="1"/>
</dbReference>
<dbReference type="GO" id="GO:0003677">
    <property type="term" value="F:DNA binding"/>
    <property type="evidence" value="ECO:0007669"/>
    <property type="project" value="InterPro"/>
</dbReference>
<dbReference type="InterPro" id="IPR006119">
    <property type="entry name" value="Resolv_N"/>
</dbReference>
<dbReference type="GO" id="GO:0000150">
    <property type="term" value="F:DNA strand exchange activity"/>
    <property type="evidence" value="ECO:0007669"/>
    <property type="project" value="InterPro"/>
</dbReference>
<reference evidence="3" key="1">
    <citation type="submission" date="2017-04" db="EMBL/GenBank/DDBJ databases">
        <authorList>
            <person name="Song Y."/>
            <person name="Cho B.-K."/>
        </authorList>
    </citation>
    <scope>NUCLEOTIDE SEQUENCE [LARGE SCALE GENOMIC DNA]</scope>
    <source>
        <strain evidence="3">SL1</strain>
    </source>
</reference>
<name>A0A2U8DVK9_9CLOT</name>
<dbReference type="PROSITE" id="PS51736">
    <property type="entry name" value="RECOMBINASES_3"/>
    <property type="match status" value="1"/>
</dbReference>
<dbReference type="Gene3D" id="3.40.50.1390">
    <property type="entry name" value="Resolvase, N-terminal catalytic domain"/>
    <property type="match status" value="1"/>
</dbReference>
<evidence type="ECO:0000259" key="1">
    <source>
        <dbReference type="PROSITE" id="PS51736"/>
    </source>
</evidence>
<protein>
    <recommendedName>
        <fullName evidence="1">Resolvase/invertase-type recombinase catalytic domain-containing protein</fullName>
    </recommendedName>
</protein>
<proteinExistence type="predicted"/>
<dbReference type="Pfam" id="PF00239">
    <property type="entry name" value="Resolvase"/>
    <property type="match status" value="1"/>
</dbReference>
<dbReference type="InterPro" id="IPR036162">
    <property type="entry name" value="Resolvase-like_N_sf"/>
</dbReference>
<gene>
    <name evidence="2" type="ORF">B9W14_20155</name>
</gene>
<dbReference type="KEGG" id="cdrk:B9W14_20155"/>
<dbReference type="EMBL" id="CP020953">
    <property type="protein sequence ID" value="AWI06708.1"/>
    <property type="molecule type" value="Genomic_DNA"/>
</dbReference>
<dbReference type="Proteomes" id="UP000244910">
    <property type="component" value="Chromosome"/>
</dbReference>
<sequence length="157" mass="18254">MSRNINKVAIYLRQAYSGDGNDYLNKQQAMLVKICKEKGWKYTIYKEIASGSKIENRFQFKKLLNEIQENLYDAVIVADIYRLSRNLLDLEKVKGILASSDTSLYIGDTEMSLTRNNDDERSEEIKYLLSKYIGKNNVIMDIYNNLDLSIVKKDEMD</sequence>
<feature type="domain" description="Resolvase/invertase-type recombinase catalytic" evidence="1">
    <location>
        <begin position="7"/>
        <end position="157"/>
    </location>
</feature>
<dbReference type="CDD" id="cd00338">
    <property type="entry name" value="Ser_Recombinase"/>
    <property type="match status" value="1"/>
</dbReference>
<dbReference type="SUPFAM" id="SSF53041">
    <property type="entry name" value="Resolvase-like"/>
    <property type="match status" value="1"/>
</dbReference>
<keyword evidence="3" id="KW-1185">Reference proteome</keyword>
<evidence type="ECO:0000313" key="3">
    <source>
        <dbReference type="Proteomes" id="UP000244910"/>
    </source>
</evidence>
<dbReference type="OrthoDB" id="1094757at2"/>
<dbReference type="SMART" id="SM00857">
    <property type="entry name" value="Resolvase"/>
    <property type="match status" value="1"/>
</dbReference>